<dbReference type="VEuPathDB" id="PiroplasmaDB:TOT_010000812"/>
<organism evidence="3 4">
    <name type="scientific">Theileria orientalis strain Shintoku</name>
    <dbReference type="NCBI Taxonomy" id="869250"/>
    <lineage>
        <taxon>Eukaryota</taxon>
        <taxon>Sar</taxon>
        <taxon>Alveolata</taxon>
        <taxon>Apicomplexa</taxon>
        <taxon>Aconoidasida</taxon>
        <taxon>Piroplasmida</taxon>
        <taxon>Theileriidae</taxon>
        <taxon>Theileria</taxon>
    </lineage>
</organism>
<dbReference type="RefSeq" id="XP_009689655.1">
    <property type="nucleotide sequence ID" value="XM_009691360.1"/>
</dbReference>
<dbReference type="Gene3D" id="3.40.30.10">
    <property type="entry name" value="Glutaredoxin"/>
    <property type="match status" value="2"/>
</dbReference>
<feature type="chain" id="PRO_5003778321" evidence="1">
    <location>
        <begin position="25"/>
        <end position="439"/>
    </location>
</feature>
<name>J4DNQ2_THEOR</name>
<sequence>MDVFFINCILFILYSRVLHKCASCSNYYTNSNVKQLSGDEFLENVKSNSLSVVEFQNDNCSGCKDFSSVYKNLASVFENLLPVFSVNDDTLSTKYGVMSFPSVKLFFGKGPNSEPEVVDFKGDKDIQSLVSFTLKNLNKHVKNKASKFKSNTDEALRNVVNLTASNFKSTVLDDTYSQWLVKFYAPWCGHCKNLEPEWMKLPMMSRGVKVGRVDCTVYQQLCAQFKVQGYPTILLLNKGEKSPKTAVNYQGPRRAKDILDFAKSRDRNLVPPAHADSLSVLKDKCSGPLCLLFFIPKASKEEHLETVDKLSRRSTTPFNYTYALVGEHEQWERAFRLREFPTVVGLNLAKGVFLSMNSTFSKLLCIATPANTHRRSTPACCSCQLAILTVFRKTSTLSWVLFSLARSPVRSFLSTSKTGTGPSCNISKCIAHTLHNIKS</sequence>
<evidence type="ECO:0000313" key="4">
    <source>
        <dbReference type="Proteomes" id="UP000003786"/>
    </source>
</evidence>
<dbReference type="InterPro" id="IPR017937">
    <property type="entry name" value="Thioredoxin_CS"/>
</dbReference>
<dbReference type="GO" id="GO:0034976">
    <property type="term" value="P:response to endoplasmic reticulum stress"/>
    <property type="evidence" value="ECO:0007669"/>
    <property type="project" value="TreeGrafter"/>
</dbReference>
<keyword evidence="1" id="KW-0732">Signal</keyword>
<dbReference type="GO" id="GO:0016853">
    <property type="term" value="F:isomerase activity"/>
    <property type="evidence" value="ECO:0007669"/>
    <property type="project" value="UniProtKB-KW"/>
</dbReference>
<reference evidence="3 4" key="1">
    <citation type="journal article" date="2012" name="MBio">
        <title>Comparative genome analysis of three eukaryotic parasites with differing abilities to transform leukocytes reveals key mediators of Theileria-induced leukocyte transformation.</title>
        <authorList>
            <person name="Hayashida K."/>
            <person name="Hara Y."/>
            <person name="Abe T."/>
            <person name="Yamasaki C."/>
            <person name="Toyoda A."/>
            <person name="Kosuge T."/>
            <person name="Suzuki Y."/>
            <person name="Sato Y."/>
            <person name="Kawashima S."/>
            <person name="Katayama T."/>
            <person name="Wakaguri H."/>
            <person name="Inoue N."/>
            <person name="Homma K."/>
            <person name="Tada-Umezaki M."/>
            <person name="Yagi Y."/>
            <person name="Fujii Y."/>
            <person name="Habara T."/>
            <person name="Kanehisa M."/>
            <person name="Watanabe H."/>
            <person name="Ito K."/>
            <person name="Gojobori T."/>
            <person name="Sugawara H."/>
            <person name="Imanishi T."/>
            <person name="Weir W."/>
            <person name="Gardner M."/>
            <person name="Pain A."/>
            <person name="Shiels B."/>
            <person name="Hattori M."/>
            <person name="Nene V."/>
            <person name="Sugimoto C."/>
        </authorList>
    </citation>
    <scope>NUCLEOTIDE SEQUENCE [LARGE SCALE GENOMIC DNA]</scope>
    <source>
        <strain evidence="3 4">Shintoku</strain>
    </source>
</reference>
<dbReference type="PROSITE" id="PS51352">
    <property type="entry name" value="THIOREDOXIN_2"/>
    <property type="match status" value="1"/>
</dbReference>
<dbReference type="PROSITE" id="PS00194">
    <property type="entry name" value="THIOREDOXIN_1"/>
    <property type="match status" value="1"/>
</dbReference>
<evidence type="ECO:0000259" key="2">
    <source>
        <dbReference type="PROSITE" id="PS51352"/>
    </source>
</evidence>
<accession>J4DNQ2</accession>
<dbReference type="SUPFAM" id="SSF52833">
    <property type="entry name" value="Thioredoxin-like"/>
    <property type="match status" value="2"/>
</dbReference>
<dbReference type="InterPro" id="IPR036249">
    <property type="entry name" value="Thioredoxin-like_sf"/>
</dbReference>
<dbReference type="STRING" id="869250.J4DNQ2"/>
<dbReference type="PANTHER" id="PTHR45815:SF3">
    <property type="entry name" value="PROTEIN DISULFIDE-ISOMERASE A6"/>
    <property type="match status" value="1"/>
</dbReference>
<protein>
    <submittedName>
        <fullName evidence="3">Protein disulfide isomerase</fullName>
    </submittedName>
</protein>
<dbReference type="Proteomes" id="UP000003786">
    <property type="component" value="Chromosome 1"/>
</dbReference>
<keyword evidence="3" id="KW-0413">Isomerase</keyword>
<keyword evidence="4" id="KW-1185">Reference proteome</keyword>
<dbReference type="KEGG" id="tot:TOT_010000812"/>
<dbReference type="InterPro" id="IPR013766">
    <property type="entry name" value="Thioredoxin_domain"/>
</dbReference>
<dbReference type="OMA" id="KQKLWGW"/>
<dbReference type="Pfam" id="PF00085">
    <property type="entry name" value="Thioredoxin"/>
    <property type="match status" value="2"/>
</dbReference>
<dbReference type="EMBL" id="AP011946">
    <property type="protein sequence ID" value="BAM39354.1"/>
    <property type="molecule type" value="Genomic_DNA"/>
</dbReference>
<proteinExistence type="predicted"/>
<dbReference type="GO" id="GO:0005788">
    <property type="term" value="C:endoplasmic reticulum lumen"/>
    <property type="evidence" value="ECO:0007669"/>
    <property type="project" value="TreeGrafter"/>
</dbReference>
<dbReference type="GO" id="GO:0015035">
    <property type="term" value="F:protein-disulfide reductase activity"/>
    <property type="evidence" value="ECO:0007669"/>
    <property type="project" value="TreeGrafter"/>
</dbReference>
<feature type="signal peptide" evidence="1">
    <location>
        <begin position="1"/>
        <end position="24"/>
    </location>
</feature>
<dbReference type="eggNOG" id="KOG0191">
    <property type="taxonomic scope" value="Eukaryota"/>
</dbReference>
<evidence type="ECO:0000256" key="1">
    <source>
        <dbReference type="SAM" id="SignalP"/>
    </source>
</evidence>
<evidence type="ECO:0000313" key="3">
    <source>
        <dbReference type="EMBL" id="BAM39354.1"/>
    </source>
</evidence>
<dbReference type="PRINTS" id="PR00421">
    <property type="entry name" value="THIOREDOXIN"/>
</dbReference>
<dbReference type="OrthoDB" id="2121326at2759"/>
<gene>
    <name evidence="3" type="ORF">TOT_010000812</name>
</gene>
<feature type="domain" description="Thioredoxin" evidence="2">
    <location>
        <begin position="158"/>
        <end position="267"/>
    </location>
</feature>
<dbReference type="AlphaFoldDB" id="J4DNQ2"/>
<dbReference type="GeneID" id="20713684"/>
<dbReference type="PANTHER" id="PTHR45815">
    <property type="entry name" value="PROTEIN DISULFIDE-ISOMERASE A6"/>
    <property type="match status" value="1"/>
</dbReference>